<organism evidence="2 3">
    <name type="scientific">Tenggerimyces flavus</name>
    <dbReference type="NCBI Taxonomy" id="1708749"/>
    <lineage>
        <taxon>Bacteria</taxon>
        <taxon>Bacillati</taxon>
        <taxon>Actinomycetota</taxon>
        <taxon>Actinomycetes</taxon>
        <taxon>Propionibacteriales</taxon>
        <taxon>Nocardioidaceae</taxon>
        <taxon>Tenggerimyces</taxon>
    </lineage>
</organism>
<keyword evidence="3" id="KW-1185">Reference proteome</keyword>
<evidence type="ECO:0000313" key="2">
    <source>
        <dbReference type="EMBL" id="MFC3763195.1"/>
    </source>
</evidence>
<feature type="domain" description="Large ribosomal subunit protein bL12 C-terminal" evidence="1">
    <location>
        <begin position="63"/>
        <end position="89"/>
    </location>
</feature>
<dbReference type="RefSeq" id="WP_372442344.1">
    <property type="nucleotide sequence ID" value="NZ_JAFBCM010000001.1"/>
</dbReference>
<gene>
    <name evidence="2" type="ORF">ACFOUW_20300</name>
</gene>
<evidence type="ECO:0000259" key="1">
    <source>
        <dbReference type="Pfam" id="PF00542"/>
    </source>
</evidence>
<dbReference type="Pfam" id="PF00542">
    <property type="entry name" value="Ribosomal_L12"/>
    <property type="match status" value="1"/>
</dbReference>
<evidence type="ECO:0000313" key="3">
    <source>
        <dbReference type="Proteomes" id="UP001595699"/>
    </source>
</evidence>
<dbReference type="InterPro" id="IPR013823">
    <property type="entry name" value="Ribosomal_bL12_C"/>
</dbReference>
<reference evidence="3" key="1">
    <citation type="journal article" date="2019" name="Int. J. Syst. Evol. Microbiol.">
        <title>The Global Catalogue of Microorganisms (GCM) 10K type strain sequencing project: providing services to taxonomists for standard genome sequencing and annotation.</title>
        <authorList>
            <consortium name="The Broad Institute Genomics Platform"/>
            <consortium name="The Broad Institute Genome Sequencing Center for Infectious Disease"/>
            <person name="Wu L."/>
            <person name="Ma J."/>
        </authorList>
    </citation>
    <scope>NUCLEOTIDE SEQUENCE [LARGE SCALE GENOMIC DNA]</scope>
    <source>
        <strain evidence="3">CGMCC 4.7241</strain>
    </source>
</reference>
<keyword evidence="2" id="KW-0689">Ribosomal protein</keyword>
<protein>
    <submittedName>
        <fullName evidence="2">Ribosomal protein L7/L12</fullName>
    </submittedName>
</protein>
<name>A0ABV7YGJ8_9ACTN</name>
<proteinExistence type="predicted"/>
<dbReference type="Gene3D" id="3.30.1390.10">
    <property type="match status" value="1"/>
</dbReference>
<dbReference type="GO" id="GO:0005840">
    <property type="term" value="C:ribosome"/>
    <property type="evidence" value="ECO:0007669"/>
    <property type="project" value="UniProtKB-KW"/>
</dbReference>
<dbReference type="Proteomes" id="UP001595699">
    <property type="component" value="Unassembled WGS sequence"/>
</dbReference>
<keyword evidence="2" id="KW-0687">Ribonucleoprotein</keyword>
<comment type="caution">
    <text evidence="2">The sequence shown here is derived from an EMBL/GenBank/DDBJ whole genome shotgun (WGS) entry which is preliminary data.</text>
</comment>
<dbReference type="EMBL" id="JBHRZH010000017">
    <property type="protein sequence ID" value="MFC3763195.1"/>
    <property type="molecule type" value="Genomic_DNA"/>
</dbReference>
<accession>A0ABV7YGJ8</accession>
<dbReference type="InterPro" id="IPR014719">
    <property type="entry name" value="Ribosomal_bL12_C/ClpS-like"/>
</dbReference>
<dbReference type="SUPFAM" id="SSF54736">
    <property type="entry name" value="ClpS-like"/>
    <property type="match status" value="1"/>
</dbReference>
<sequence>MTDVLIVLAVAAVVILVLIGVRASNRARAEVPTGPDPRREALMRQPLSPGLVARITELCTAGRKIQAVKELREVTGLGLKDAKDLVDAIEAGHRPAPLVQGEIIAERLHRPDLADRARKLMADGQEVQAIRLVCDETGMGIADAQKFVKAL</sequence>